<evidence type="ECO:0000313" key="3">
    <source>
        <dbReference type="Proteomes" id="UP000233556"/>
    </source>
</evidence>
<accession>A0A2I0U1G2</accession>
<evidence type="ECO:0000313" key="2">
    <source>
        <dbReference type="EMBL" id="PKU39917.1"/>
    </source>
</evidence>
<dbReference type="AlphaFoldDB" id="A0A2I0U1G2"/>
<feature type="region of interest" description="Disordered" evidence="1">
    <location>
        <begin position="84"/>
        <end position="121"/>
    </location>
</feature>
<organism evidence="2 3">
    <name type="scientific">Limosa lapponica baueri</name>
    <dbReference type="NCBI Taxonomy" id="1758121"/>
    <lineage>
        <taxon>Eukaryota</taxon>
        <taxon>Metazoa</taxon>
        <taxon>Chordata</taxon>
        <taxon>Craniata</taxon>
        <taxon>Vertebrata</taxon>
        <taxon>Euteleostomi</taxon>
        <taxon>Archelosauria</taxon>
        <taxon>Archosauria</taxon>
        <taxon>Dinosauria</taxon>
        <taxon>Saurischia</taxon>
        <taxon>Theropoda</taxon>
        <taxon>Coelurosauria</taxon>
        <taxon>Aves</taxon>
        <taxon>Neognathae</taxon>
        <taxon>Neoaves</taxon>
        <taxon>Charadriiformes</taxon>
        <taxon>Scolopacidae</taxon>
        <taxon>Limosa</taxon>
    </lineage>
</organism>
<feature type="compositionally biased region" description="Basic residues" evidence="1">
    <location>
        <begin position="109"/>
        <end position="121"/>
    </location>
</feature>
<feature type="region of interest" description="Disordered" evidence="1">
    <location>
        <begin position="1"/>
        <end position="32"/>
    </location>
</feature>
<sequence>MKAQRKRRIALPEAGARGAEPSPGSSAETKGWLHRIKKTLLQAKMLKEKKMRSLQLQALAGDYWWVLVEKELPRSSQILLGMCPGAPSPQGSPRVARGIGGQQSCGHQQRGRGANKRKRCK</sequence>
<reference evidence="3" key="1">
    <citation type="submission" date="2017-11" db="EMBL/GenBank/DDBJ databases">
        <authorList>
            <person name="Lima N.C."/>
            <person name="Parody-Merino A.M."/>
            <person name="Battley P.F."/>
            <person name="Fidler A.E."/>
            <person name="Prosdocimi F."/>
        </authorList>
    </citation>
    <scope>NUCLEOTIDE SEQUENCE [LARGE SCALE GENOMIC DNA]</scope>
</reference>
<proteinExistence type="predicted"/>
<dbReference type="Proteomes" id="UP000233556">
    <property type="component" value="Unassembled WGS sequence"/>
</dbReference>
<gene>
    <name evidence="2" type="ORF">llap_9781</name>
</gene>
<protein>
    <submittedName>
        <fullName evidence="2">Uncharacterized protein</fullName>
    </submittedName>
</protein>
<keyword evidence="3" id="KW-1185">Reference proteome</keyword>
<evidence type="ECO:0000256" key="1">
    <source>
        <dbReference type="SAM" id="MobiDB-lite"/>
    </source>
</evidence>
<dbReference type="EMBL" id="KZ506383">
    <property type="protein sequence ID" value="PKU39917.1"/>
    <property type="molecule type" value="Genomic_DNA"/>
</dbReference>
<dbReference type="OrthoDB" id="10606901at2759"/>
<name>A0A2I0U1G2_LIMLA</name>
<reference evidence="3" key="2">
    <citation type="submission" date="2017-12" db="EMBL/GenBank/DDBJ databases">
        <title>Genome sequence of the Bar-tailed Godwit (Limosa lapponica baueri).</title>
        <authorList>
            <person name="Lima N.C.B."/>
            <person name="Parody-Merino A.M."/>
            <person name="Battley P.F."/>
            <person name="Fidler A.E."/>
            <person name="Prosdocimi F."/>
        </authorList>
    </citation>
    <scope>NUCLEOTIDE SEQUENCE [LARGE SCALE GENOMIC DNA]</scope>
</reference>